<gene>
    <name evidence="1" type="ORF">AUC31_17440</name>
</gene>
<accession>A0A0U2ZCG9</accession>
<dbReference type="STRING" id="200991.AUC31_17440"/>
<reference evidence="1" key="1">
    <citation type="submission" date="2016-01" db="EMBL/GenBank/DDBJ databases">
        <title>Complete genome of Planococcus rifietoensis type strain M8.</title>
        <authorList>
            <person name="See-Too W.S."/>
        </authorList>
    </citation>
    <scope>NUCLEOTIDE SEQUENCE [LARGE SCALE GENOMIC DNA]</scope>
    <source>
        <strain evidence="1">M8</strain>
    </source>
</reference>
<name>A0A0U2ZCG9_9BACL</name>
<dbReference type="AlphaFoldDB" id="A0A0U2ZCG9"/>
<dbReference type="InterPro" id="IPR036614">
    <property type="entry name" value="RusA-like_sf"/>
</dbReference>
<dbReference type="GO" id="GO:0006281">
    <property type="term" value="P:DNA repair"/>
    <property type="evidence" value="ECO:0007669"/>
    <property type="project" value="InterPro"/>
</dbReference>
<dbReference type="KEGG" id="prt:AUC31_17440"/>
<dbReference type="EMBL" id="CP013659">
    <property type="protein sequence ID" value="ALS76892.1"/>
    <property type="molecule type" value="Genomic_DNA"/>
</dbReference>
<evidence type="ECO:0000313" key="1">
    <source>
        <dbReference type="EMBL" id="ALS76892.1"/>
    </source>
</evidence>
<dbReference type="GO" id="GO:0006310">
    <property type="term" value="P:DNA recombination"/>
    <property type="evidence" value="ECO:0007669"/>
    <property type="project" value="InterPro"/>
</dbReference>
<dbReference type="RefSeq" id="WP_058383593.1">
    <property type="nucleotide sequence ID" value="NZ_CP013659.2"/>
</dbReference>
<protein>
    <recommendedName>
        <fullName evidence="3">Holliday junction resolvase</fullName>
    </recommendedName>
</protein>
<dbReference type="Proteomes" id="UP000067683">
    <property type="component" value="Chromosome"/>
</dbReference>
<dbReference type="InterPro" id="IPR008822">
    <property type="entry name" value="Endonuclease_RusA-like"/>
</dbReference>
<organism evidence="1 2">
    <name type="scientific">Planococcus rifietoensis</name>
    <dbReference type="NCBI Taxonomy" id="200991"/>
    <lineage>
        <taxon>Bacteria</taxon>
        <taxon>Bacillati</taxon>
        <taxon>Bacillota</taxon>
        <taxon>Bacilli</taxon>
        <taxon>Bacillales</taxon>
        <taxon>Caryophanaceae</taxon>
        <taxon>Planococcus</taxon>
    </lineage>
</organism>
<sequence length="139" mass="15640">MNQIAFEIVGQPVAQGRPRAGKSFTGKTVLYDPAKSRDFKQYVKLVASQHKPQELIQGPIHLELTFYQPTPKKYQTRPKQELIAAGLLLPTTKPDVDNLAKGVKDGLFKVIWQDDSQVVSITVKKLYSMTPRVDVLISY</sequence>
<proteinExistence type="predicted"/>
<keyword evidence="2" id="KW-1185">Reference proteome</keyword>
<dbReference type="SUPFAM" id="SSF103084">
    <property type="entry name" value="Holliday junction resolvase RusA"/>
    <property type="match status" value="1"/>
</dbReference>
<evidence type="ECO:0008006" key="3">
    <source>
        <dbReference type="Google" id="ProtNLM"/>
    </source>
</evidence>
<dbReference type="Pfam" id="PF05866">
    <property type="entry name" value="RusA"/>
    <property type="match status" value="1"/>
</dbReference>
<dbReference type="OrthoDB" id="5114842at2"/>
<evidence type="ECO:0000313" key="2">
    <source>
        <dbReference type="Proteomes" id="UP000067683"/>
    </source>
</evidence>
<dbReference type="Gene3D" id="3.30.1330.70">
    <property type="entry name" value="Holliday junction resolvase RusA"/>
    <property type="match status" value="1"/>
</dbReference>
<dbReference type="GO" id="GO:0000287">
    <property type="term" value="F:magnesium ion binding"/>
    <property type="evidence" value="ECO:0007669"/>
    <property type="project" value="InterPro"/>
</dbReference>